<dbReference type="PROSITE" id="PS01124">
    <property type="entry name" value="HTH_ARAC_FAMILY_2"/>
    <property type="match status" value="1"/>
</dbReference>
<gene>
    <name evidence="5" type="ORF">MW290_11640</name>
</gene>
<evidence type="ECO:0000256" key="3">
    <source>
        <dbReference type="ARBA" id="ARBA00023163"/>
    </source>
</evidence>
<dbReference type="InterPro" id="IPR035418">
    <property type="entry name" value="AraC-bd_2"/>
</dbReference>
<dbReference type="InterPro" id="IPR050204">
    <property type="entry name" value="AraC_XylS_family_regulators"/>
</dbReference>
<keyword evidence="1" id="KW-0805">Transcription regulation</keyword>
<dbReference type="SUPFAM" id="SSF46689">
    <property type="entry name" value="Homeodomain-like"/>
    <property type="match status" value="1"/>
</dbReference>
<evidence type="ECO:0000256" key="2">
    <source>
        <dbReference type="ARBA" id="ARBA00023125"/>
    </source>
</evidence>
<keyword evidence="3" id="KW-0804">Transcription</keyword>
<dbReference type="Pfam" id="PF12833">
    <property type="entry name" value="HTH_18"/>
    <property type="match status" value="1"/>
</dbReference>
<dbReference type="Pfam" id="PF14525">
    <property type="entry name" value="AraC_binding_2"/>
    <property type="match status" value="1"/>
</dbReference>
<dbReference type="PROSITE" id="PS00041">
    <property type="entry name" value="HTH_ARAC_FAMILY_1"/>
    <property type="match status" value="1"/>
</dbReference>
<dbReference type="SMART" id="SM00342">
    <property type="entry name" value="HTH_ARAC"/>
    <property type="match status" value="1"/>
</dbReference>
<evidence type="ECO:0000259" key="4">
    <source>
        <dbReference type="PROSITE" id="PS01124"/>
    </source>
</evidence>
<dbReference type="RefSeq" id="WP_250194816.1">
    <property type="nucleotide sequence ID" value="NZ_CP097635.1"/>
</dbReference>
<evidence type="ECO:0000256" key="1">
    <source>
        <dbReference type="ARBA" id="ARBA00023015"/>
    </source>
</evidence>
<dbReference type="InterPro" id="IPR018060">
    <property type="entry name" value="HTH_AraC"/>
</dbReference>
<dbReference type="InterPro" id="IPR009057">
    <property type="entry name" value="Homeodomain-like_sf"/>
</dbReference>
<dbReference type="InterPro" id="IPR018062">
    <property type="entry name" value="HTH_AraC-typ_CS"/>
</dbReference>
<protein>
    <submittedName>
        <fullName evidence="5">Helix-turn-helix domain-containing protein</fullName>
    </submittedName>
</protein>
<keyword evidence="6" id="KW-1185">Reference proteome</keyword>
<evidence type="ECO:0000313" key="5">
    <source>
        <dbReference type="EMBL" id="URI06554.1"/>
    </source>
</evidence>
<dbReference type="Proteomes" id="UP001056201">
    <property type="component" value="Chromosome 1"/>
</dbReference>
<proteinExistence type="predicted"/>
<accession>A0ABY4S5T1</accession>
<name>A0ABY4S5T1_AQUTE</name>
<feature type="domain" description="HTH araC/xylS-type" evidence="4">
    <location>
        <begin position="218"/>
        <end position="319"/>
    </location>
</feature>
<dbReference type="PANTHER" id="PTHR46796:SF12">
    <property type="entry name" value="HTH-TYPE DNA-BINDING TRANSCRIPTIONAL ACTIVATOR EUTR"/>
    <property type="match status" value="1"/>
</dbReference>
<dbReference type="PANTHER" id="PTHR46796">
    <property type="entry name" value="HTH-TYPE TRANSCRIPTIONAL ACTIVATOR RHAS-RELATED"/>
    <property type="match status" value="1"/>
</dbReference>
<dbReference type="Gene3D" id="1.10.10.60">
    <property type="entry name" value="Homeodomain-like"/>
    <property type="match status" value="1"/>
</dbReference>
<organism evidence="5 6">
    <name type="scientific">Aquincola tertiaricarbonis</name>
    <dbReference type="NCBI Taxonomy" id="391953"/>
    <lineage>
        <taxon>Bacteria</taxon>
        <taxon>Pseudomonadati</taxon>
        <taxon>Pseudomonadota</taxon>
        <taxon>Betaproteobacteria</taxon>
        <taxon>Burkholderiales</taxon>
        <taxon>Sphaerotilaceae</taxon>
        <taxon>Aquincola</taxon>
    </lineage>
</organism>
<dbReference type="EMBL" id="CP097635">
    <property type="protein sequence ID" value="URI06554.1"/>
    <property type="molecule type" value="Genomic_DNA"/>
</dbReference>
<sequence>MNQEGASTALVRRCRSGDIEEHTRQLQDWRLEYDQLDRGRFEGGFDDIRLPGLQLFRESTTRGVRQRGALMSRSIGLAMPLEGEGEMSFAGLRVPHGALMVCAGDNIDLLTPPGCTLAGVVVDVEALHAWLAPMPVDADRLLSTGLRVSPPSAAVARWRDTLCATLQALATQPARLMDDAAARTRLQADLMGAVVEVLTATPAEEAPLGDAARKRLVDRACDILLAESDDPPSLAQLCQRLGTSPRKLSYCFQELIGMSPARYIKALRLNAVRRALSRAHAGTDSVYDLATRWGFWHFGHFSTDYKRQFAELPSETLRRARAR</sequence>
<keyword evidence="2" id="KW-0238">DNA-binding</keyword>
<evidence type="ECO:0000313" key="6">
    <source>
        <dbReference type="Proteomes" id="UP001056201"/>
    </source>
</evidence>
<reference evidence="5" key="1">
    <citation type="submission" date="2022-05" db="EMBL/GenBank/DDBJ databases">
        <title>An RpoN-dependent PEP-CTERM gene is involved in floc formation of an Aquincola tertiaricarbonis strain.</title>
        <authorList>
            <person name="Qiu D."/>
            <person name="Xia M."/>
        </authorList>
    </citation>
    <scope>NUCLEOTIDE SEQUENCE</scope>
    <source>
        <strain evidence="5">RN12</strain>
    </source>
</reference>